<dbReference type="EMBL" id="JACHMH010000001">
    <property type="protein sequence ID" value="MBB4682480.1"/>
    <property type="molecule type" value="Genomic_DNA"/>
</dbReference>
<keyword evidence="3" id="KW-0804">Transcription</keyword>
<dbReference type="InterPro" id="IPR050109">
    <property type="entry name" value="HTH-type_TetR-like_transc_reg"/>
</dbReference>
<dbReference type="PROSITE" id="PS01081">
    <property type="entry name" value="HTH_TETR_1"/>
    <property type="match status" value="1"/>
</dbReference>
<feature type="DNA-binding region" description="H-T-H motif" evidence="4">
    <location>
        <begin position="24"/>
        <end position="43"/>
    </location>
</feature>
<keyword evidence="7" id="KW-1185">Reference proteome</keyword>
<dbReference type="Pfam" id="PF00440">
    <property type="entry name" value="TetR_N"/>
    <property type="match status" value="1"/>
</dbReference>
<dbReference type="Proteomes" id="UP000533598">
    <property type="component" value="Unassembled WGS sequence"/>
</dbReference>
<evidence type="ECO:0000256" key="2">
    <source>
        <dbReference type="ARBA" id="ARBA00023125"/>
    </source>
</evidence>
<evidence type="ECO:0000259" key="5">
    <source>
        <dbReference type="PROSITE" id="PS50977"/>
    </source>
</evidence>
<dbReference type="Gene3D" id="1.10.10.60">
    <property type="entry name" value="Homeodomain-like"/>
    <property type="match status" value="1"/>
</dbReference>
<evidence type="ECO:0000256" key="3">
    <source>
        <dbReference type="ARBA" id="ARBA00023163"/>
    </source>
</evidence>
<name>A0A7W7CJN5_9PSEU</name>
<dbReference type="SUPFAM" id="SSF46689">
    <property type="entry name" value="Homeodomain-like"/>
    <property type="match status" value="1"/>
</dbReference>
<protein>
    <submittedName>
        <fullName evidence="6">AcrR family transcriptional regulator</fullName>
    </submittedName>
</protein>
<evidence type="ECO:0000313" key="7">
    <source>
        <dbReference type="Proteomes" id="UP000533598"/>
    </source>
</evidence>
<dbReference type="InterPro" id="IPR009057">
    <property type="entry name" value="Homeodomain-like_sf"/>
</dbReference>
<dbReference type="InterPro" id="IPR036271">
    <property type="entry name" value="Tet_transcr_reg_TetR-rel_C_sf"/>
</dbReference>
<feature type="domain" description="HTH tetR-type" evidence="5">
    <location>
        <begin position="1"/>
        <end position="61"/>
    </location>
</feature>
<evidence type="ECO:0000256" key="4">
    <source>
        <dbReference type="PROSITE-ProRule" id="PRU00335"/>
    </source>
</evidence>
<dbReference type="RefSeq" id="WP_312989454.1">
    <property type="nucleotide sequence ID" value="NZ_BAAAUI010000007.1"/>
</dbReference>
<reference evidence="6 7" key="1">
    <citation type="submission" date="2020-08" db="EMBL/GenBank/DDBJ databases">
        <title>Sequencing the genomes of 1000 actinobacteria strains.</title>
        <authorList>
            <person name="Klenk H.-P."/>
        </authorList>
    </citation>
    <scope>NUCLEOTIDE SEQUENCE [LARGE SCALE GENOMIC DNA]</scope>
    <source>
        <strain evidence="6 7">DSM 44230</strain>
    </source>
</reference>
<organism evidence="6 7">
    <name type="scientific">Crossiella cryophila</name>
    <dbReference type="NCBI Taxonomy" id="43355"/>
    <lineage>
        <taxon>Bacteria</taxon>
        <taxon>Bacillati</taxon>
        <taxon>Actinomycetota</taxon>
        <taxon>Actinomycetes</taxon>
        <taxon>Pseudonocardiales</taxon>
        <taxon>Pseudonocardiaceae</taxon>
        <taxon>Crossiella</taxon>
    </lineage>
</organism>
<dbReference type="InterPro" id="IPR023772">
    <property type="entry name" value="DNA-bd_HTH_TetR-type_CS"/>
</dbReference>
<accession>A0A7W7CJN5</accession>
<keyword evidence="2 4" id="KW-0238">DNA-binding</keyword>
<evidence type="ECO:0000313" key="6">
    <source>
        <dbReference type="EMBL" id="MBB4682480.1"/>
    </source>
</evidence>
<dbReference type="PROSITE" id="PS50977">
    <property type="entry name" value="HTH_TETR_2"/>
    <property type="match status" value="1"/>
</dbReference>
<dbReference type="PANTHER" id="PTHR30055:SF234">
    <property type="entry name" value="HTH-TYPE TRANSCRIPTIONAL REGULATOR BETI"/>
    <property type="match status" value="1"/>
</dbReference>
<dbReference type="AlphaFoldDB" id="A0A7W7CJN5"/>
<gene>
    <name evidence="6" type="ORF">HNR67_008598</name>
</gene>
<dbReference type="Gene3D" id="1.10.357.10">
    <property type="entry name" value="Tetracycline Repressor, domain 2"/>
    <property type="match status" value="1"/>
</dbReference>
<dbReference type="PANTHER" id="PTHR30055">
    <property type="entry name" value="HTH-TYPE TRANSCRIPTIONAL REGULATOR RUTR"/>
    <property type="match status" value="1"/>
</dbReference>
<evidence type="ECO:0000256" key="1">
    <source>
        <dbReference type="ARBA" id="ARBA00023015"/>
    </source>
</evidence>
<sequence>MSTRDRILDAAARVLRTKGLARATTKEIAKAAELSEAALYKHFAGKTELFLAVLGERVPGELLVRVAALPGRVGVGEVRDTLVELTRAMLVFYAETFPMAASLFAEPELFAAHRAALRERGTGPQIAGQAVAGYLAAEQRGGRLADGVDPVGAAELLTGACVQHAFLGHFVEHTESLDQVAARLVGTLLAGLGK</sequence>
<dbReference type="InterPro" id="IPR001647">
    <property type="entry name" value="HTH_TetR"/>
</dbReference>
<dbReference type="PRINTS" id="PR00455">
    <property type="entry name" value="HTHTETR"/>
</dbReference>
<comment type="caution">
    <text evidence="6">The sequence shown here is derived from an EMBL/GenBank/DDBJ whole genome shotgun (WGS) entry which is preliminary data.</text>
</comment>
<dbReference type="GO" id="GO:0003700">
    <property type="term" value="F:DNA-binding transcription factor activity"/>
    <property type="evidence" value="ECO:0007669"/>
    <property type="project" value="TreeGrafter"/>
</dbReference>
<dbReference type="SUPFAM" id="SSF48498">
    <property type="entry name" value="Tetracyclin repressor-like, C-terminal domain"/>
    <property type="match status" value="1"/>
</dbReference>
<keyword evidence="1" id="KW-0805">Transcription regulation</keyword>
<dbReference type="GO" id="GO:0000976">
    <property type="term" value="F:transcription cis-regulatory region binding"/>
    <property type="evidence" value="ECO:0007669"/>
    <property type="project" value="TreeGrafter"/>
</dbReference>
<proteinExistence type="predicted"/>